<evidence type="ECO:0000256" key="2">
    <source>
        <dbReference type="ARBA" id="ARBA00004651"/>
    </source>
</evidence>
<feature type="domain" description="Peptidase M48" evidence="13">
    <location>
        <begin position="162"/>
        <end position="336"/>
    </location>
</feature>
<evidence type="ECO:0000259" key="13">
    <source>
        <dbReference type="Pfam" id="PF01435"/>
    </source>
</evidence>
<evidence type="ECO:0000256" key="7">
    <source>
        <dbReference type="ARBA" id="ARBA00022801"/>
    </source>
</evidence>
<dbReference type="PANTHER" id="PTHR43221:SF1">
    <property type="entry name" value="PROTEASE HTPX"/>
    <property type="match status" value="1"/>
</dbReference>
<evidence type="ECO:0000256" key="11">
    <source>
        <dbReference type="ARBA" id="ARBA00023136"/>
    </source>
</evidence>
<proteinExistence type="predicted"/>
<comment type="subcellular location">
    <subcellularLocation>
        <location evidence="2">Cell membrane</location>
        <topology evidence="2">Multi-pass membrane protein</topology>
    </subcellularLocation>
</comment>
<keyword evidence="11 12" id="KW-0472">Membrane</keyword>
<evidence type="ECO:0000256" key="5">
    <source>
        <dbReference type="ARBA" id="ARBA00022692"/>
    </source>
</evidence>
<feature type="transmembrane region" description="Helical" evidence="12">
    <location>
        <begin position="28"/>
        <end position="53"/>
    </location>
</feature>
<evidence type="ECO:0000256" key="4">
    <source>
        <dbReference type="ARBA" id="ARBA00022670"/>
    </source>
</evidence>
<dbReference type="EMBL" id="JANUHB010000009">
    <property type="protein sequence ID" value="MCS0810798.1"/>
    <property type="molecule type" value="Genomic_DNA"/>
</dbReference>
<comment type="caution">
    <text evidence="14">The sequence shown here is derived from an EMBL/GenBank/DDBJ whole genome shotgun (WGS) entry which is preliminary data.</text>
</comment>
<evidence type="ECO:0000256" key="3">
    <source>
        <dbReference type="ARBA" id="ARBA00022475"/>
    </source>
</evidence>
<feature type="transmembrane region" description="Helical" evidence="12">
    <location>
        <begin position="65"/>
        <end position="84"/>
    </location>
</feature>
<protein>
    <submittedName>
        <fullName evidence="14">M48 family metallopeptidase</fullName>
    </submittedName>
</protein>
<dbReference type="PANTHER" id="PTHR43221">
    <property type="entry name" value="PROTEASE HTPX"/>
    <property type="match status" value="1"/>
</dbReference>
<keyword evidence="4" id="KW-0645">Protease</keyword>
<keyword evidence="10" id="KW-0482">Metalloprotease</keyword>
<dbReference type="Proteomes" id="UP001206126">
    <property type="component" value="Unassembled WGS sequence"/>
</dbReference>
<evidence type="ECO:0000256" key="1">
    <source>
        <dbReference type="ARBA" id="ARBA00001947"/>
    </source>
</evidence>
<evidence type="ECO:0000313" key="15">
    <source>
        <dbReference type="Proteomes" id="UP001206126"/>
    </source>
</evidence>
<keyword evidence="7" id="KW-0378">Hydrolase</keyword>
<dbReference type="InterPro" id="IPR050083">
    <property type="entry name" value="HtpX_protease"/>
</dbReference>
<evidence type="ECO:0000256" key="10">
    <source>
        <dbReference type="ARBA" id="ARBA00023049"/>
    </source>
</evidence>
<dbReference type="CDD" id="cd07328">
    <property type="entry name" value="M48_Ste24p_like"/>
    <property type="match status" value="1"/>
</dbReference>
<evidence type="ECO:0000313" key="14">
    <source>
        <dbReference type="EMBL" id="MCS0810798.1"/>
    </source>
</evidence>
<keyword evidence="9 12" id="KW-1133">Transmembrane helix</keyword>
<keyword evidence="5 12" id="KW-0812">Transmembrane</keyword>
<keyword evidence="3" id="KW-1003">Cell membrane</keyword>
<name>A0ABT2DK42_9BURK</name>
<comment type="cofactor">
    <cofactor evidence="1">
        <name>Zn(2+)</name>
        <dbReference type="ChEBI" id="CHEBI:29105"/>
    </cofactor>
</comment>
<dbReference type="RefSeq" id="WP_258824627.1">
    <property type="nucleotide sequence ID" value="NZ_JANUHB010000009.1"/>
</dbReference>
<keyword evidence="8" id="KW-0862">Zinc</keyword>
<keyword evidence="15" id="KW-1185">Reference proteome</keyword>
<dbReference type="Pfam" id="PF01435">
    <property type="entry name" value="Peptidase_M48"/>
    <property type="match status" value="1"/>
</dbReference>
<evidence type="ECO:0000256" key="8">
    <source>
        <dbReference type="ARBA" id="ARBA00022833"/>
    </source>
</evidence>
<evidence type="ECO:0000256" key="12">
    <source>
        <dbReference type="SAM" id="Phobius"/>
    </source>
</evidence>
<sequence length="506" mass="56866">MNEEEFGWLVKRLEAQSANSPQAFRARVLLMSMAAYVALFCVLFLNAALLYGAVVWSREHGVNRVAIAAGILGLMSVPILYVTLRTLAMRLQPPQGRAITRAQAPVLFELLDKMQARLKGPAIHHVLVDTDYNAGIVQLPSWGLVGPSVNYLVLGLPFLLGHSTSGMQSVVAHEYGHLCGAHGRLGNWVWRQRLILHKVHERVDAAAEASVWYGMLLKPLDAFMPYFDACCFVLRRQHEYEADRTSAKLAGADVAAASLVRSELLATWFHTQFWSTLYRQADTRERPGFMPYKSLATALRISHDEWATQERLKTAWQYESGYDDTHPCLRERVEALGQHPALPQPLARSAAVSLLGELANQLAEEFDQAWWRDHGKDWGERYRRVTRSQARLRELDAAPLSGLPLHELQELAVLKVEFDSAQAAKPVLAHLLRQRGGPFPKASCMYGQILLDERRREGLDYLAEAARHDRRLADEALHAGFQFLLAHEGEARAHQWVGQVQQAQAA</sequence>
<evidence type="ECO:0000256" key="6">
    <source>
        <dbReference type="ARBA" id="ARBA00022723"/>
    </source>
</evidence>
<reference evidence="14 15" key="1">
    <citation type="submission" date="2022-08" db="EMBL/GenBank/DDBJ databases">
        <title>Reclassification of Massilia species as members of the genera Telluria, Duganella, Pseudoduganella, Mokoshia gen. nov. and Zemynaea gen. nov. using orthogonal and non-orthogonal genome-based approaches.</title>
        <authorList>
            <person name="Bowman J.P."/>
        </authorList>
    </citation>
    <scope>NUCLEOTIDE SEQUENCE [LARGE SCALE GENOMIC DNA]</scope>
    <source>
        <strain evidence="14 15">JCM 31605</strain>
    </source>
</reference>
<evidence type="ECO:0000256" key="9">
    <source>
        <dbReference type="ARBA" id="ARBA00022989"/>
    </source>
</evidence>
<accession>A0ABT2DK42</accession>
<keyword evidence="6" id="KW-0479">Metal-binding</keyword>
<dbReference type="InterPro" id="IPR001915">
    <property type="entry name" value="Peptidase_M48"/>
</dbReference>
<organism evidence="14 15">
    <name type="scientific">Massilia agilis</name>
    <dbReference type="NCBI Taxonomy" id="1811226"/>
    <lineage>
        <taxon>Bacteria</taxon>
        <taxon>Pseudomonadati</taxon>
        <taxon>Pseudomonadota</taxon>
        <taxon>Betaproteobacteria</taxon>
        <taxon>Burkholderiales</taxon>
        <taxon>Oxalobacteraceae</taxon>
        <taxon>Telluria group</taxon>
        <taxon>Massilia</taxon>
    </lineage>
</organism>
<gene>
    <name evidence="14" type="ORF">NX774_22980</name>
</gene>